<comment type="caution">
    <text evidence="10">The sequence shown here is derived from an EMBL/GenBank/DDBJ whole genome shotgun (WGS) entry which is preliminary data.</text>
</comment>
<dbReference type="GO" id="GO:0019646">
    <property type="term" value="P:aerobic electron transport chain"/>
    <property type="evidence" value="ECO:0007669"/>
    <property type="project" value="InterPro"/>
</dbReference>
<evidence type="ECO:0000256" key="3">
    <source>
        <dbReference type="ARBA" id="ARBA00022485"/>
    </source>
</evidence>
<dbReference type="SUPFAM" id="SSF57652">
    <property type="entry name" value="HIPIP (high potential iron protein)"/>
    <property type="match status" value="1"/>
</dbReference>
<evidence type="ECO:0000256" key="2">
    <source>
        <dbReference type="ARBA" id="ARBA00022448"/>
    </source>
</evidence>
<evidence type="ECO:0000256" key="1">
    <source>
        <dbReference type="ARBA" id="ARBA00002137"/>
    </source>
</evidence>
<dbReference type="InterPro" id="IPR036369">
    <property type="entry name" value="HIPIP_sf"/>
</dbReference>
<protein>
    <recommendedName>
        <fullName evidence="8">High-potential iron-sulfur protein</fullName>
        <shortName evidence="8">HiPIP</shortName>
    </recommendedName>
</protein>
<dbReference type="GeneID" id="69964577"/>
<keyword evidence="2 8" id="KW-0813">Transport</keyword>
<dbReference type="GO" id="GO:0009055">
    <property type="term" value="F:electron transfer activity"/>
    <property type="evidence" value="ECO:0007669"/>
    <property type="project" value="InterPro"/>
</dbReference>
<dbReference type="Proteomes" id="UP000234420">
    <property type="component" value="Unassembled WGS sequence"/>
</dbReference>
<dbReference type="EMBL" id="NPIB01000001">
    <property type="protein sequence ID" value="PLC59466.1"/>
    <property type="molecule type" value="Genomic_DNA"/>
</dbReference>
<dbReference type="InterPro" id="IPR006311">
    <property type="entry name" value="TAT_signal"/>
</dbReference>
<dbReference type="PROSITE" id="PS51318">
    <property type="entry name" value="TAT"/>
    <property type="match status" value="1"/>
</dbReference>
<accession>A0A2N4UWS3</accession>
<dbReference type="GO" id="GO:0051539">
    <property type="term" value="F:4 iron, 4 sulfur cluster binding"/>
    <property type="evidence" value="ECO:0007669"/>
    <property type="project" value="UniProtKB-KW"/>
</dbReference>
<proteinExistence type="inferred from homology"/>
<name>A0A2N4UWS3_9GAMM</name>
<gene>
    <name evidence="10" type="ORF">CIK00_00195</name>
</gene>
<dbReference type="Gene3D" id="4.10.490.10">
    <property type="entry name" value="High potential iron-sulphur protein"/>
    <property type="match status" value="1"/>
</dbReference>
<keyword evidence="6 8" id="KW-0408">Iron</keyword>
<evidence type="ECO:0000259" key="9">
    <source>
        <dbReference type="PROSITE" id="PS51373"/>
    </source>
</evidence>
<dbReference type="RefSeq" id="WP_101766927.1">
    <property type="nucleotide sequence ID" value="NZ_BPPU01000001.1"/>
</dbReference>
<evidence type="ECO:0000256" key="7">
    <source>
        <dbReference type="ARBA" id="ARBA00023014"/>
    </source>
</evidence>
<evidence type="ECO:0000256" key="5">
    <source>
        <dbReference type="ARBA" id="ARBA00022982"/>
    </source>
</evidence>
<keyword evidence="11" id="KW-1185">Reference proteome</keyword>
<evidence type="ECO:0000256" key="8">
    <source>
        <dbReference type="RuleBase" id="RU000620"/>
    </source>
</evidence>
<keyword evidence="7 8" id="KW-0411">Iron-sulfur</keyword>
<dbReference type="GO" id="GO:0046872">
    <property type="term" value="F:metal ion binding"/>
    <property type="evidence" value="ECO:0007669"/>
    <property type="project" value="UniProtKB-KW"/>
</dbReference>
<keyword evidence="4 8" id="KW-0479">Metal-binding</keyword>
<dbReference type="OrthoDB" id="5298540at2"/>
<evidence type="ECO:0000256" key="6">
    <source>
        <dbReference type="ARBA" id="ARBA00023004"/>
    </source>
</evidence>
<sequence length="103" mass="11477">MVKKSSRRRFLQLTAAGLIGLTLDNKYLIRSVSAAELPHLEENNPQASVLKYVNESNIEGQQCKNCLLIRNDTNNSNWQPCAIFPGKTVNINGWCSAYAPKPT</sequence>
<comment type="similarity">
    <text evidence="8">Belongs to the high-potential iron-sulfur protein (HiPIP) family.</text>
</comment>
<organism evidence="10 11">
    <name type="scientific">Photobacterium carnosum</name>
    <dbReference type="NCBI Taxonomy" id="2023717"/>
    <lineage>
        <taxon>Bacteria</taxon>
        <taxon>Pseudomonadati</taxon>
        <taxon>Pseudomonadota</taxon>
        <taxon>Gammaproteobacteria</taxon>
        <taxon>Vibrionales</taxon>
        <taxon>Vibrionaceae</taxon>
        <taxon>Photobacterium</taxon>
    </lineage>
</organism>
<dbReference type="PROSITE" id="PS51373">
    <property type="entry name" value="HIPIP"/>
    <property type="match status" value="1"/>
</dbReference>
<dbReference type="Pfam" id="PF01355">
    <property type="entry name" value="HIPIP"/>
    <property type="match status" value="1"/>
</dbReference>
<evidence type="ECO:0000256" key="4">
    <source>
        <dbReference type="ARBA" id="ARBA00022723"/>
    </source>
</evidence>
<keyword evidence="5 8" id="KW-0249">Electron transport</keyword>
<comment type="subunit">
    <text evidence="8">Homodimer.</text>
</comment>
<keyword evidence="3 8" id="KW-0004">4Fe-4S</keyword>
<dbReference type="AlphaFoldDB" id="A0A2N4UWS3"/>
<comment type="function">
    <text evidence="1 8">Specific class of high-redox-potential 4Fe-4S ferredoxins. Functions in anaerobic electron transport in most purple and in some other photosynthetic bacteria and in at least one genus (Paracoccus) of halophilic, denitrifying bacteria.</text>
</comment>
<evidence type="ECO:0000313" key="10">
    <source>
        <dbReference type="EMBL" id="PLC59466.1"/>
    </source>
</evidence>
<evidence type="ECO:0000313" key="11">
    <source>
        <dbReference type="Proteomes" id="UP000234420"/>
    </source>
</evidence>
<dbReference type="InterPro" id="IPR000170">
    <property type="entry name" value="High_potential_FeS_prot"/>
</dbReference>
<feature type="domain" description="High potential iron-sulfur proteins family profile" evidence="9">
    <location>
        <begin position="34"/>
        <end position="103"/>
    </location>
</feature>
<reference evidence="10 11" key="1">
    <citation type="journal article" date="2018" name="Syst. Appl. Microbiol.">
        <title>Photobacterium carnosum sp. nov., isolated from spoiled modified atmosphere packaged poultry meat.</title>
        <authorList>
            <person name="Hilgarth M."/>
            <person name="Fuertes S."/>
            <person name="Ehrmann M."/>
            <person name="Vogel R.F."/>
        </authorList>
    </citation>
    <scope>NUCLEOTIDE SEQUENCE [LARGE SCALE GENOMIC DNA]</scope>
    <source>
        <strain evidence="10 11">TMW 2.2021</strain>
    </source>
</reference>